<gene>
    <name evidence="4" type="ORF">N7469_003121</name>
</gene>
<dbReference type="PRINTS" id="PR00081">
    <property type="entry name" value="GDHRDH"/>
</dbReference>
<dbReference type="InterPro" id="IPR051019">
    <property type="entry name" value="VLCFA-Steroid_DH"/>
</dbReference>
<name>A0A9W9PBU9_PENCI</name>
<dbReference type="InterPro" id="IPR036291">
    <property type="entry name" value="NAD(P)-bd_dom_sf"/>
</dbReference>
<dbReference type="InterPro" id="IPR002347">
    <property type="entry name" value="SDR_fam"/>
</dbReference>
<evidence type="ECO:0008006" key="6">
    <source>
        <dbReference type="Google" id="ProtNLM"/>
    </source>
</evidence>
<dbReference type="Pfam" id="PF00106">
    <property type="entry name" value="adh_short"/>
    <property type="match status" value="1"/>
</dbReference>
<keyword evidence="5" id="KW-1185">Reference proteome</keyword>
<organism evidence="4 5">
    <name type="scientific">Penicillium citrinum</name>
    <dbReference type="NCBI Taxonomy" id="5077"/>
    <lineage>
        <taxon>Eukaryota</taxon>
        <taxon>Fungi</taxon>
        <taxon>Dikarya</taxon>
        <taxon>Ascomycota</taxon>
        <taxon>Pezizomycotina</taxon>
        <taxon>Eurotiomycetes</taxon>
        <taxon>Eurotiomycetidae</taxon>
        <taxon>Eurotiales</taxon>
        <taxon>Aspergillaceae</taxon>
        <taxon>Penicillium</taxon>
    </lineage>
</organism>
<accession>A0A9W9PBU9</accession>
<sequence length="299" mass="32543">MDISDWQKPLSYIGLATIAYTTFKFTRSATTFLLRSSLNKYNRTKTNWALVTGASDGIGLGFCEELCARGFNVLLHGRNREKLARRAGALSAQFPTRKVSIIVRDVVGLTADVDGISEEVRAILAVEGGKLAVLVNNVGGGRTIAMNAGFMAQITRVLLPLLETGDGGVVLNVSSISAVGMPYISIYAATKGFVDSFTKALEAECKAERRKVEILGLRVGQVKTAGFDIEAGLFVPDGRTLASAGLNRVGCGRVIVWAYFWHWLQGLSFDILPRSMLMMISSKKLMALKKEEEEKAKNR</sequence>
<dbReference type="RefSeq" id="XP_056504535.1">
    <property type="nucleotide sequence ID" value="XM_056642041.1"/>
</dbReference>
<dbReference type="Proteomes" id="UP001147733">
    <property type="component" value="Unassembled WGS sequence"/>
</dbReference>
<dbReference type="GeneID" id="81381208"/>
<dbReference type="PANTHER" id="PTHR43899">
    <property type="entry name" value="RH59310P"/>
    <property type="match status" value="1"/>
</dbReference>
<dbReference type="AlphaFoldDB" id="A0A9W9PBU9"/>
<keyword evidence="2" id="KW-0560">Oxidoreductase</keyword>
<proteinExistence type="inferred from homology"/>
<evidence type="ECO:0000256" key="2">
    <source>
        <dbReference type="ARBA" id="ARBA00023002"/>
    </source>
</evidence>
<dbReference type="PRINTS" id="PR00080">
    <property type="entry name" value="SDRFAMILY"/>
</dbReference>
<dbReference type="Gene3D" id="3.40.50.720">
    <property type="entry name" value="NAD(P)-binding Rossmann-like Domain"/>
    <property type="match status" value="1"/>
</dbReference>
<evidence type="ECO:0000256" key="1">
    <source>
        <dbReference type="ARBA" id="ARBA00006484"/>
    </source>
</evidence>
<comment type="caution">
    <text evidence="4">The sequence shown here is derived from an EMBL/GenBank/DDBJ whole genome shotgun (WGS) entry which is preliminary data.</text>
</comment>
<evidence type="ECO:0000313" key="5">
    <source>
        <dbReference type="Proteomes" id="UP001147733"/>
    </source>
</evidence>
<evidence type="ECO:0000256" key="3">
    <source>
        <dbReference type="RuleBase" id="RU000363"/>
    </source>
</evidence>
<dbReference type="SUPFAM" id="SSF51735">
    <property type="entry name" value="NAD(P)-binding Rossmann-fold domains"/>
    <property type="match status" value="1"/>
</dbReference>
<dbReference type="GO" id="GO:0005783">
    <property type="term" value="C:endoplasmic reticulum"/>
    <property type="evidence" value="ECO:0007669"/>
    <property type="project" value="TreeGrafter"/>
</dbReference>
<dbReference type="EMBL" id="JAPQKT010000002">
    <property type="protein sequence ID" value="KAJ5241530.1"/>
    <property type="molecule type" value="Genomic_DNA"/>
</dbReference>
<dbReference type="OrthoDB" id="47007at2759"/>
<dbReference type="PANTHER" id="PTHR43899:SF13">
    <property type="entry name" value="RH59310P"/>
    <property type="match status" value="1"/>
</dbReference>
<evidence type="ECO:0000313" key="4">
    <source>
        <dbReference type="EMBL" id="KAJ5241530.1"/>
    </source>
</evidence>
<comment type="similarity">
    <text evidence="1 3">Belongs to the short-chain dehydrogenases/reductases (SDR) family.</text>
</comment>
<reference evidence="4" key="2">
    <citation type="journal article" date="2023" name="IMA Fungus">
        <title>Comparative genomic study of the Penicillium genus elucidates a diverse pangenome and 15 lateral gene transfer events.</title>
        <authorList>
            <person name="Petersen C."/>
            <person name="Sorensen T."/>
            <person name="Nielsen M.R."/>
            <person name="Sondergaard T.E."/>
            <person name="Sorensen J.L."/>
            <person name="Fitzpatrick D.A."/>
            <person name="Frisvad J.C."/>
            <person name="Nielsen K.L."/>
        </authorList>
    </citation>
    <scope>NUCLEOTIDE SEQUENCE</scope>
    <source>
        <strain evidence="4">IBT 23319</strain>
    </source>
</reference>
<protein>
    <recommendedName>
        <fullName evidence="6">Short chain dehydrogenase/reductase</fullName>
    </recommendedName>
</protein>
<dbReference type="GO" id="GO:0016491">
    <property type="term" value="F:oxidoreductase activity"/>
    <property type="evidence" value="ECO:0007669"/>
    <property type="project" value="UniProtKB-KW"/>
</dbReference>
<reference evidence="4" key="1">
    <citation type="submission" date="2022-11" db="EMBL/GenBank/DDBJ databases">
        <authorList>
            <person name="Petersen C."/>
        </authorList>
    </citation>
    <scope>NUCLEOTIDE SEQUENCE</scope>
    <source>
        <strain evidence="4">IBT 23319</strain>
    </source>
</reference>